<evidence type="ECO:0000313" key="2">
    <source>
        <dbReference type="EMBL" id="MBM6912005.1"/>
    </source>
</evidence>
<dbReference type="InterPro" id="IPR018163">
    <property type="entry name" value="Thr/Ala-tRNA-synth_IIc_edit"/>
</dbReference>
<dbReference type="RefSeq" id="WP_239447750.1">
    <property type="nucleotide sequence ID" value="NZ_JACJLA010000002.1"/>
</dbReference>
<dbReference type="InterPro" id="IPR006083">
    <property type="entry name" value="PRK/URK"/>
</dbReference>
<keyword evidence="2" id="KW-0808">Transferase</keyword>
<keyword evidence="3" id="KW-1185">Reference proteome</keyword>
<dbReference type="EMBL" id="JACJLA010000002">
    <property type="protein sequence ID" value="MBM6912005.1"/>
    <property type="molecule type" value="Genomic_DNA"/>
</dbReference>
<dbReference type="SUPFAM" id="SSF55186">
    <property type="entry name" value="ThrRS/AlaRS common domain"/>
    <property type="match status" value="1"/>
</dbReference>
<dbReference type="Gene3D" id="3.30.980.10">
    <property type="entry name" value="Threonyl-trna Synthetase, Chain A, domain 2"/>
    <property type="match status" value="1"/>
</dbReference>
<organism evidence="2 3">
    <name type="scientific">Veillonella magna</name>
    <dbReference type="NCBI Taxonomy" id="464322"/>
    <lineage>
        <taxon>Bacteria</taxon>
        <taxon>Bacillati</taxon>
        <taxon>Bacillota</taxon>
        <taxon>Negativicutes</taxon>
        <taxon>Veillonellales</taxon>
        <taxon>Veillonellaceae</taxon>
        <taxon>Veillonella</taxon>
    </lineage>
</organism>
<dbReference type="PANTHER" id="PTHR10285">
    <property type="entry name" value="URIDINE KINASE"/>
    <property type="match status" value="1"/>
</dbReference>
<sequence length="547" mass="62793">MNITVTDANGTAVTVPSGTTVGEVARLLPFFTTENAVLAIIHNDICDFQTALYEDVTIRWLPLNTREGFMAYQRSLILLMVRAVNDEFPGATVKVLHTLGNALYCELIHTNGRSAGYEDIQRIQRRMRLIQREEPAIKKEFMSKSDCLRYVRKHGNDFDCKILESLDLPEITYYQTGKTADYYFGPMVPDFSYLRYFSLELYTPGFLLRYPDWERPRELATYKEVPKFAKVFLEAKEWGRMLDCSYVSQLNDHIHDGSITEIIDLAEALQEKRRAQMADYVVSQKPAIRLILVAGPSSAGKTTFTKRFCTQLKVNGLRPIMLSLDDYFVERAYTPRLPDGSYDFESIHAIDVGFFSQQLLALYAGEEVRLPQFNFLTGTREWQDKTVRLTPGSPVVVEGLHALNDDLSRVVPRYEKCKIYLGALTQLAINDHNRISTSYTRLVRRLVRDHQFRGHGAERTLEMWDNVRRGEESNIFPFQEDADMIFNSALLYELPVLKGLAVPLLEAITPESPYYYQAHQLLRFLSPFKVLDPSYVPSNSILKEFIG</sequence>
<keyword evidence="2" id="KW-0418">Kinase</keyword>
<dbReference type="Proteomes" id="UP000707138">
    <property type="component" value="Unassembled WGS sequence"/>
</dbReference>
<dbReference type="InterPro" id="IPR027417">
    <property type="entry name" value="P-loop_NTPase"/>
</dbReference>
<evidence type="ECO:0000259" key="1">
    <source>
        <dbReference type="Pfam" id="PF00485"/>
    </source>
</evidence>
<gene>
    <name evidence="2" type="ORF">H6A01_01505</name>
</gene>
<dbReference type="Pfam" id="PF00485">
    <property type="entry name" value="PRK"/>
    <property type="match status" value="1"/>
</dbReference>
<proteinExistence type="predicted"/>
<comment type="caution">
    <text evidence="2">The sequence shown here is derived from an EMBL/GenBank/DDBJ whole genome shotgun (WGS) entry which is preliminary data.</text>
</comment>
<dbReference type="Gene3D" id="3.40.50.300">
    <property type="entry name" value="P-loop containing nucleotide triphosphate hydrolases"/>
    <property type="match status" value="1"/>
</dbReference>
<dbReference type="GO" id="GO:0016301">
    <property type="term" value="F:kinase activity"/>
    <property type="evidence" value="ECO:0007669"/>
    <property type="project" value="UniProtKB-KW"/>
</dbReference>
<reference evidence="2 3" key="1">
    <citation type="journal article" date="2021" name="Sci. Rep.">
        <title>The distribution of antibiotic resistance genes in chicken gut microbiota commensals.</title>
        <authorList>
            <person name="Juricova H."/>
            <person name="Matiasovicova J."/>
            <person name="Kubasova T."/>
            <person name="Cejkova D."/>
            <person name="Rychlik I."/>
        </authorList>
    </citation>
    <scope>NUCLEOTIDE SEQUENCE [LARGE SCALE GENOMIC DNA]</scope>
    <source>
        <strain evidence="2 3">An537</strain>
    </source>
</reference>
<dbReference type="CDD" id="cd02028">
    <property type="entry name" value="UMPK_like"/>
    <property type="match status" value="1"/>
</dbReference>
<dbReference type="SUPFAM" id="SSF52540">
    <property type="entry name" value="P-loop containing nucleoside triphosphate hydrolases"/>
    <property type="match status" value="1"/>
</dbReference>
<accession>A0ABS2GDY7</accession>
<name>A0ABS2GDY7_9FIRM</name>
<evidence type="ECO:0000313" key="3">
    <source>
        <dbReference type="Proteomes" id="UP000707138"/>
    </source>
</evidence>
<protein>
    <submittedName>
        <fullName evidence="2">Nucleoside kinase</fullName>
    </submittedName>
</protein>
<feature type="domain" description="Phosphoribulokinase/uridine kinase" evidence="1">
    <location>
        <begin position="291"/>
        <end position="488"/>
    </location>
</feature>